<dbReference type="EMBL" id="LT853699">
    <property type="protein sequence ID" value="SMQ53267.1"/>
    <property type="molecule type" value="Genomic_DNA"/>
</dbReference>
<accession>A0A1X7S252</accession>
<evidence type="ECO:0000313" key="3">
    <source>
        <dbReference type="Proteomes" id="UP000215127"/>
    </source>
</evidence>
<dbReference type="AlphaFoldDB" id="A0A1X7S252"/>
<feature type="compositionally biased region" description="Basic and acidic residues" evidence="1">
    <location>
        <begin position="89"/>
        <end position="101"/>
    </location>
</feature>
<evidence type="ECO:0000313" key="2">
    <source>
        <dbReference type="EMBL" id="SMQ53267.1"/>
    </source>
</evidence>
<name>A0A1X7S252_ZYMT9</name>
<evidence type="ECO:0000256" key="1">
    <source>
        <dbReference type="SAM" id="MobiDB-lite"/>
    </source>
</evidence>
<dbReference type="Proteomes" id="UP000215127">
    <property type="component" value="Chromosome 8"/>
</dbReference>
<feature type="region of interest" description="Disordered" evidence="1">
    <location>
        <begin position="279"/>
        <end position="310"/>
    </location>
</feature>
<proteinExistence type="predicted"/>
<feature type="compositionally biased region" description="Acidic residues" evidence="1">
    <location>
        <begin position="293"/>
        <end position="310"/>
    </location>
</feature>
<reference evidence="2 3" key="1">
    <citation type="submission" date="2016-06" db="EMBL/GenBank/DDBJ databases">
        <authorList>
            <person name="Kjaerup R.B."/>
            <person name="Dalgaard T.S."/>
            <person name="Juul-Madsen H.R."/>
        </authorList>
    </citation>
    <scope>NUCLEOTIDE SEQUENCE [LARGE SCALE GENOMIC DNA]</scope>
</reference>
<feature type="region of interest" description="Disordered" evidence="1">
    <location>
        <begin position="89"/>
        <end position="230"/>
    </location>
</feature>
<gene>
    <name evidence="2" type="ORF">ZT3D7_G8420</name>
</gene>
<keyword evidence="3" id="KW-1185">Reference proteome</keyword>
<feature type="compositionally biased region" description="Polar residues" evidence="1">
    <location>
        <begin position="208"/>
        <end position="220"/>
    </location>
</feature>
<sequence length="310" mass="34446">MASNALFNCEICSFTAPSKAAADDHRTESNNLCQLWRCPGCKDDFCFEGDLQAHFLSCAKFNTWRKKMKWGKGTSAQRVRNICDLSAERREREDEAARDADSVEGAATVDDAELEEQRAAFDEEDENAPMYVTTPDKQSLAVNTRHHGLKRKAEQTRAHHHTSSPPPSWLESPEQQNTIDPAWLSNPKYGSSPLPTAAKTPKGAQPTPFDQTNASTTQLLPQYPQDPAGWLHFNDGEEIAMGMDATTVNPTAGPLKIPQQKNISEKAMERAVWKRTFTEARPWRQGAEHVSSGEEEAGGDEAEEDEGEED</sequence>
<protein>
    <submittedName>
        <fullName evidence="2">Uncharacterized protein</fullName>
    </submittedName>
</protein>
<organism evidence="2 3">
    <name type="scientific">Zymoseptoria tritici (strain ST99CH_3D7)</name>
    <dbReference type="NCBI Taxonomy" id="1276538"/>
    <lineage>
        <taxon>Eukaryota</taxon>
        <taxon>Fungi</taxon>
        <taxon>Dikarya</taxon>
        <taxon>Ascomycota</taxon>
        <taxon>Pezizomycotina</taxon>
        <taxon>Dothideomycetes</taxon>
        <taxon>Dothideomycetidae</taxon>
        <taxon>Mycosphaerellales</taxon>
        <taxon>Mycosphaerellaceae</taxon>
        <taxon>Zymoseptoria</taxon>
    </lineage>
</organism>